<protein>
    <submittedName>
        <fullName evidence="2">Pyrroline-5-carboxylate reductase dimerization domain-containing protein</fullName>
    </submittedName>
</protein>
<dbReference type="RefSeq" id="WP_320507425.1">
    <property type="nucleotide sequence ID" value="NZ_JAXCLW010000001.1"/>
</dbReference>
<dbReference type="SUPFAM" id="SSF48179">
    <property type="entry name" value="6-phosphogluconate dehydrogenase C-terminal domain-like"/>
    <property type="match status" value="1"/>
</dbReference>
<evidence type="ECO:0000313" key="3">
    <source>
        <dbReference type="Proteomes" id="UP001279642"/>
    </source>
</evidence>
<keyword evidence="3" id="KW-1185">Reference proteome</keyword>
<accession>A0ABU5E7T8</accession>
<dbReference type="EMBL" id="JAXCLW010000001">
    <property type="protein sequence ID" value="MDY0882402.1"/>
    <property type="molecule type" value="Genomic_DNA"/>
</dbReference>
<dbReference type="Gene3D" id="3.40.50.720">
    <property type="entry name" value="NAD(P)-binding Rossmann-like Domain"/>
    <property type="match status" value="1"/>
</dbReference>
<dbReference type="InterPro" id="IPR008927">
    <property type="entry name" value="6-PGluconate_DH-like_C_sf"/>
</dbReference>
<dbReference type="SUPFAM" id="SSF51735">
    <property type="entry name" value="NAD(P)-binding Rossmann-fold domains"/>
    <property type="match status" value="1"/>
</dbReference>
<dbReference type="Pfam" id="PF14748">
    <property type="entry name" value="P5CR_dimer"/>
    <property type="match status" value="1"/>
</dbReference>
<evidence type="ECO:0000259" key="1">
    <source>
        <dbReference type="Pfam" id="PF14748"/>
    </source>
</evidence>
<dbReference type="Proteomes" id="UP001279642">
    <property type="component" value="Unassembled WGS sequence"/>
</dbReference>
<feature type="domain" description="Pyrroline-5-carboxylate reductase dimerisation" evidence="1">
    <location>
        <begin position="95"/>
        <end position="196"/>
    </location>
</feature>
<organism evidence="2 3">
    <name type="scientific">Dongia soli</name>
    <dbReference type="NCBI Taxonomy" id="600628"/>
    <lineage>
        <taxon>Bacteria</taxon>
        <taxon>Pseudomonadati</taxon>
        <taxon>Pseudomonadota</taxon>
        <taxon>Alphaproteobacteria</taxon>
        <taxon>Rhodospirillales</taxon>
        <taxon>Dongiaceae</taxon>
        <taxon>Dongia</taxon>
    </lineage>
</organism>
<comment type="caution">
    <text evidence="2">The sequence shown here is derived from an EMBL/GenBank/DDBJ whole genome shotgun (WGS) entry which is preliminary data.</text>
</comment>
<name>A0ABU5E7T8_9PROT</name>
<dbReference type="InterPro" id="IPR036291">
    <property type="entry name" value="NAD(P)-bd_dom_sf"/>
</dbReference>
<evidence type="ECO:0000313" key="2">
    <source>
        <dbReference type="EMBL" id="MDY0882402.1"/>
    </source>
</evidence>
<sequence length="199" mass="20363">MIDGAGIILVAVPPAAVYDCVKALRWRSGQVLICVAIDVTAAGLQAAAPSAIVVRAMPSSCAVLNAGGTPIFPGNDAAADLFGKLGTVFPVNSEAQFNTAAALAAFYLWSFAVIDTVAERAVAEGLPPETARGLAAALAGGAAAVAASRPDLPARTPLETFGRAGTMTRQGWDVLIRSKALDAWSEALDIAIARMRSSR</sequence>
<gene>
    <name evidence="2" type="ORF">SMD27_06085</name>
</gene>
<proteinExistence type="predicted"/>
<dbReference type="InterPro" id="IPR029036">
    <property type="entry name" value="P5CR_dimer"/>
</dbReference>
<reference evidence="2 3" key="1">
    <citation type="journal article" date="2016" name="Antonie Van Leeuwenhoek">
        <title>Dongia soli sp. nov., isolated from soil from Dokdo, Korea.</title>
        <authorList>
            <person name="Kim D.U."/>
            <person name="Lee H."/>
            <person name="Kim H."/>
            <person name="Kim S.G."/>
            <person name="Ka J.O."/>
        </authorList>
    </citation>
    <scope>NUCLEOTIDE SEQUENCE [LARGE SCALE GENOMIC DNA]</scope>
    <source>
        <strain evidence="2 3">D78</strain>
    </source>
</reference>
<dbReference type="Gene3D" id="1.10.3730.10">
    <property type="entry name" value="ProC C-terminal domain-like"/>
    <property type="match status" value="1"/>
</dbReference>